<feature type="domain" description="HNH nuclease" evidence="2">
    <location>
        <begin position="82"/>
        <end position="136"/>
    </location>
</feature>
<organism evidence="3 4">
    <name type="scientific">Nocardioides antri</name>
    <dbReference type="NCBI Taxonomy" id="2607659"/>
    <lineage>
        <taxon>Bacteria</taxon>
        <taxon>Bacillati</taxon>
        <taxon>Actinomycetota</taxon>
        <taxon>Actinomycetes</taxon>
        <taxon>Propionibacteriales</taxon>
        <taxon>Nocardioidaceae</taxon>
        <taxon>Nocardioides</taxon>
    </lineage>
</organism>
<sequence length="175" mass="18559">MRLTDAEAAPYSIDRTSNGTLGSGSAATGGATGARSGVDPGRKSNGPPAGTLNPGHSAGVTVRVIRDTAVSNWVKNLYHYACQVCDYVLDLPVGKYAEGAHIRALGTPHDGPDTVDNMLCLCPTHHLLLDKGAIFISDTFDVHDHHGNYVSVLTRKPQHLIDLAHIQYHRAASGL</sequence>
<evidence type="ECO:0000259" key="2">
    <source>
        <dbReference type="Pfam" id="PF13391"/>
    </source>
</evidence>
<dbReference type="AlphaFoldDB" id="A0A5B1LZM0"/>
<dbReference type="InterPro" id="IPR003615">
    <property type="entry name" value="HNH_nuc"/>
</dbReference>
<evidence type="ECO:0000313" key="4">
    <source>
        <dbReference type="Proteomes" id="UP000324351"/>
    </source>
</evidence>
<evidence type="ECO:0000256" key="1">
    <source>
        <dbReference type="SAM" id="MobiDB-lite"/>
    </source>
</evidence>
<name>A0A5B1LZM0_9ACTN</name>
<dbReference type="Proteomes" id="UP000324351">
    <property type="component" value="Unassembled WGS sequence"/>
</dbReference>
<evidence type="ECO:0000313" key="3">
    <source>
        <dbReference type="EMBL" id="KAA1426102.1"/>
    </source>
</evidence>
<dbReference type="EMBL" id="VUJW01000010">
    <property type="protein sequence ID" value="KAA1426102.1"/>
    <property type="molecule type" value="Genomic_DNA"/>
</dbReference>
<proteinExistence type="predicted"/>
<comment type="caution">
    <text evidence="3">The sequence shown here is derived from an EMBL/GenBank/DDBJ whole genome shotgun (WGS) entry which is preliminary data.</text>
</comment>
<feature type="compositionally biased region" description="Low complexity" evidence="1">
    <location>
        <begin position="16"/>
        <end position="37"/>
    </location>
</feature>
<dbReference type="CDD" id="cd00085">
    <property type="entry name" value="HNHc"/>
    <property type="match status" value="1"/>
</dbReference>
<feature type="region of interest" description="Disordered" evidence="1">
    <location>
        <begin position="1"/>
        <end position="57"/>
    </location>
</feature>
<reference evidence="3 4" key="1">
    <citation type="submission" date="2019-09" db="EMBL/GenBank/DDBJ databases">
        <title>Nocardioides panacisoli sp. nov., isolated from the soil of a ginseng field.</title>
        <authorList>
            <person name="Cho C."/>
        </authorList>
    </citation>
    <scope>NUCLEOTIDE SEQUENCE [LARGE SCALE GENOMIC DNA]</scope>
    <source>
        <strain evidence="3 4">BN140041</strain>
    </source>
</reference>
<gene>
    <name evidence="3" type="ORF">F0U47_16080</name>
</gene>
<keyword evidence="4" id="KW-1185">Reference proteome</keyword>
<accession>A0A5B1LZM0</accession>
<reference evidence="3 4" key="2">
    <citation type="submission" date="2019-09" db="EMBL/GenBank/DDBJ databases">
        <authorList>
            <person name="Jin C."/>
        </authorList>
    </citation>
    <scope>NUCLEOTIDE SEQUENCE [LARGE SCALE GENOMIC DNA]</scope>
    <source>
        <strain evidence="3 4">BN140041</strain>
    </source>
</reference>
<protein>
    <recommendedName>
        <fullName evidence="2">HNH nuclease domain-containing protein</fullName>
    </recommendedName>
</protein>
<dbReference type="Pfam" id="PF13391">
    <property type="entry name" value="HNH_2"/>
    <property type="match status" value="1"/>
</dbReference>